<keyword evidence="5 14" id="KW-0808">Transferase</keyword>
<feature type="transmembrane region" description="Helical" evidence="14">
    <location>
        <begin position="250"/>
        <end position="270"/>
    </location>
</feature>
<dbReference type="InterPro" id="IPR030470">
    <property type="entry name" value="UbiA_prenylTrfase_CS"/>
</dbReference>
<keyword evidence="6 14" id="KW-0812">Transmembrane</keyword>
<evidence type="ECO:0000256" key="14">
    <source>
        <dbReference type="HAMAP-Rule" id="MF_00154"/>
    </source>
</evidence>
<sequence length="303" mass="33424">MGVSEQSVRTLGLSNIKTVTKAYVSLTKPRIMLFLIFTAYCAMFIAQRGVPNLQTMIVGLGGLALSAGGAAAINMWYDRDIDRIMQRTAKRPIPMGIVTPWHALVLGIGLGILSVVMLALWCNWLCATFSLMGYLYYAVVYTMWLKRKTPQNIVIGGGAGAFPPLVGWSAVTGHQGFAAWIMFAVIFLWTPAHFWSLALYKNDDYVRAGIPMMPIVCGSKTTKRQMVIYTFLLLLSSWLLVGSLRAQVLYIIMATAAGLLFLRSTLILMNNKEDQMTLAKRTFLVSLMYLPAVFAAAVVCALI</sequence>
<evidence type="ECO:0000256" key="13">
    <source>
        <dbReference type="ARBA" id="ARBA00047690"/>
    </source>
</evidence>
<evidence type="ECO:0000256" key="10">
    <source>
        <dbReference type="ARBA" id="ARBA00030253"/>
    </source>
</evidence>
<evidence type="ECO:0000256" key="12">
    <source>
        <dbReference type="ARBA" id="ARBA00042475"/>
    </source>
</evidence>
<keyword evidence="9 14" id="KW-0472">Membrane</keyword>
<keyword evidence="7 14" id="KW-1133">Transmembrane helix</keyword>
<accession>A0ABV5AKG9</accession>
<dbReference type="RefSeq" id="WP_275473437.1">
    <property type="nucleotide sequence ID" value="NZ_CP162940.1"/>
</dbReference>
<dbReference type="GO" id="GO:0008495">
    <property type="term" value="F:protoheme IX farnesyltransferase activity"/>
    <property type="evidence" value="ECO:0007669"/>
    <property type="project" value="UniProtKB-EC"/>
</dbReference>
<dbReference type="InterPro" id="IPR006369">
    <property type="entry name" value="Protohaem_IX_farnesylTrfase"/>
</dbReference>
<proteinExistence type="inferred from homology"/>
<comment type="pathway">
    <text evidence="2 14">Porphyrin-containing compound metabolism; heme O biosynthesis; heme O from protoheme: step 1/1.</text>
</comment>
<feature type="transmembrane region" description="Helical" evidence="14">
    <location>
        <begin position="98"/>
        <end position="121"/>
    </location>
</feature>
<name>A0ABV5AKG9_9BACL</name>
<evidence type="ECO:0000313" key="15">
    <source>
        <dbReference type="EMBL" id="MFB5192733.1"/>
    </source>
</evidence>
<evidence type="ECO:0000256" key="6">
    <source>
        <dbReference type="ARBA" id="ARBA00022692"/>
    </source>
</evidence>
<dbReference type="NCBIfam" id="TIGR01473">
    <property type="entry name" value="cyoE_ctaB"/>
    <property type="match status" value="1"/>
</dbReference>
<dbReference type="NCBIfam" id="NF003349">
    <property type="entry name" value="PRK04375.1-2"/>
    <property type="match status" value="1"/>
</dbReference>
<dbReference type="PANTHER" id="PTHR43448:SF7">
    <property type="entry name" value="4-HYDROXYBENZOATE SOLANESYLTRANSFERASE"/>
    <property type="match status" value="1"/>
</dbReference>
<feature type="transmembrane region" description="Helical" evidence="14">
    <location>
        <begin position="177"/>
        <end position="200"/>
    </location>
</feature>
<feature type="transmembrane region" description="Helical" evidence="14">
    <location>
        <begin position="226"/>
        <end position="244"/>
    </location>
</feature>
<comment type="function">
    <text evidence="14">Converts heme B (protoheme IX) to heme O by substitution of the vinyl group on carbon 2 of heme B porphyrin ring with a hydroxyethyl farnesyl side group.</text>
</comment>
<dbReference type="Pfam" id="PF01040">
    <property type="entry name" value="UbiA"/>
    <property type="match status" value="1"/>
</dbReference>
<dbReference type="HAMAP" id="MF_00154">
    <property type="entry name" value="CyoE_CtaB"/>
    <property type="match status" value="1"/>
</dbReference>
<feature type="transmembrane region" description="Helical" evidence="14">
    <location>
        <begin position="56"/>
        <end position="77"/>
    </location>
</feature>
<dbReference type="EMBL" id="JBDXSU010000027">
    <property type="protein sequence ID" value="MFB5192733.1"/>
    <property type="molecule type" value="Genomic_DNA"/>
</dbReference>
<feature type="transmembrane region" description="Helical" evidence="14">
    <location>
        <begin position="282"/>
        <end position="302"/>
    </location>
</feature>
<organism evidence="15 16">
    <name type="scientific">Alicyclobacillus fastidiosus</name>
    <dbReference type="NCBI Taxonomy" id="392011"/>
    <lineage>
        <taxon>Bacteria</taxon>
        <taxon>Bacillati</taxon>
        <taxon>Bacillota</taxon>
        <taxon>Bacilli</taxon>
        <taxon>Bacillales</taxon>
        <taxon>Alicyclobacillaceae</taxon>
        <taxon>Alicyclobacillus</taxon>
    </lineage>
</organism>
<evidence type="ECO:0000256" key="1">
    <source>
        <dbReference type="ARBA" id="ARBA00004651"/>
    </source>
</evidence>
<evidence type="ECO:0000256" key="5">
    <source>
        <dbReference type="ARBA" id="ARBA00022679"/>
    </source>
</evidence>
<gene>
    <name evidence="14" type="primary">ctaB</name>
    <name evidence="15" type="ORF">KKP3000_001944</name>
</gene>
<keyword evidence="8 14" id="KW-0350">Heme biosynthesis</keyword>
<dbReference type="CDD" id="cd13957">
    <property type="entry name" value="PT_UbiA_Cox10"/>
    <property type="match status" value="1"/>
</dbReference>
<dbReference type="InterPro" id="IPR000537">
    <property type="entry name" value="UbiA_prenyltransferase"/>
</dbReference>
<dbReference type="InterPro" id="IPR044878">
    <property type="entry name" value="UbiA_sf"/>
</dbReference>
<comment type="subcellular location">
    <subcellularLocation>
        <location evidence="1 14">Cell membrane</location>
        <topology evidence="1 14">Multi-pass membrane protein</topology>
    </subcellularLocation>
</comment>
<dbReference type="Gene3D" id="1.10.357.140">
    <property type="entry name" value="UbiA prenyltransferase"/>
    <property type="match status" value="1"/>
</dbReference>
<dbReference type="PROSITE" id="PS00943">
    <property type="entry name" value="UBIA"/>
    <property type="match status" value="1"/>
</dbReference>
<feature type="transmembrane region" description="Helical" evidence="14">
    <location>
        <begin position="127"/>
        <end position="145"/>
    </location>
</feature>
<dbReference type="PANTHER" id="PTHR43448">
    <property type="entry name" value="PROTOHEME IX FARNESYLTRANSFERASE, MITOCHONDRIAL"/>
    <property type="match status" value="1"/>
</dbReference>
<evidence type="ECO:0000256" key="2">
    <source>
        <dbReference type="ARBA" id="ARBA00004919"/>
    </source>
</evidence>
<comment type="caution">
    <text evidence="15">The sequence shown here is derived from an EMBL/GenBank/DDBJ whole genome shotgun (WGS) entry which is preliminary data.</text>
</comment>
<feature type="transmembrane region" description="Helical" evidence="14">
    <location>
        <begin position="31"/>
        <end position="50"/>
    </location>
</feature>
<evidence type="ECO:0000256" key="3">
    <source>
        <dbReference type="ARBA" id="ARBA00012292"/>
    </source>
</evidence>
<comment type="miscellaneous">
    <text evidence="14">Carbon 2 of the heme B porphyrin ring is defined according to the Fischer nomenclature.</text>
</comment>
<protein>
    <recommendedName>
        <fullName evidence="11 14">Protoheme IX farnesyltransferase</fullName>
        <ecNumber evidence="3 14">2.5.1.141</ecNumber>
    </recommendedName>
    <alternativeName>
        <fullName evidence="12 14">Heme B farnesyltransferase</fullName>
    </alternativeName>
    <alternativeName>
        <fullName evidence="10 14">Heme O synthase</fullName>
    </alternativeName>
</protein>
<comment type="catalytic activity">
    <reaction evidence="13 14">
        <text>heme b + (2E,6E)-farnesyl diphosphate + H2O = Fe(II)-heme o + diphosphate</text>
        <dbReference type="Rhea" id="RHEA:28070"/>
        <dbReference type="ChEBI" id="CHEBI:15377"/>
        <dbReference type="ChEBI" id="CHEBI:33019"/>
        <dbReference type="ChEBI" id="CHEBI:60344"/>
        <dbReference type="ChEBI" id="CHEBI:60530"/>
        <dbReference type="ChEBI" id="CHEBI:175763"/>
        <dbReference type="EC" id="2.5.1.141"/>
    </reaction>
</comment>
<dbReference type="Proteomes" id="UP001579974">
    <property type="component" value="Unassembled WGS sequence"/>
</dbReference>
<dbReference type="EC" id="2.5.1.141" evidence="3 14"/>
<evidence type="ECO:0000256" key="4">
    <source>
        <dbReference type="ARBA" id="ARBA00022475"/>
    </source>
</evidence>
<keyword evidence="4 14" id="KW-1003">Cell membrane</keyword>
<comment type="subunit">
    <text evidence="14">Interacts with CtaA.</text>
</comment>
<evidence type="ECO:0000256" key="8">
    <source>
        <dbReference type="ARBA" id="ARBA00023133"/>
    </source>
</evidence>
<comment type="similarity">
    <text evidence="14">Belongs to the UbiA prenyltransferase family. Protoheme IX farnesyltransferase subfamily.</text>
</comment>
<evidence type="ECO:0000256" key="7">
    <source>
        <dbReference type="ARBA" id="ARBA00022989"/>
    </source>
</evidence>
<evidence type="ECO:0000313" key="16">
    <source>
        <dbReference type="Proteomes" id="UP001579974"/>
    </source>
</evidence>
<feature type="transmembrane region" description="Helical" evidence="14">
    <location>
        <begin position="152"/>
        <end position="171"/>
    </location>
</feature>
<evidence type="ECO:0000256" key="9">
    <source>
        <dbReference type="ARBA" id="ARBA00023136"/>
    </source>
</evidence>
<keyword evidence="16" id="KW-1185">Reference proteome</keyword>
<evidence type="ECO:0000256" key="11">
    <source>
        <dbReference type="ARBA" id="ARBA00040810"/>
    </source>
</evidence>
<reference evidence="15 16" key="1">
    <citation type="journal article" date="2024" name="Int. J. Mol. Sci.">
        <title>Exploration of Alicyclobacillus spp. Genome in Search of Antibiotic Resistance.</title>
        <authorList>
            <person name="Bucka-Kolendo J."/>
            <person name="Kiousi D.E."/>
            <person name="Dekowska A."/>
            <person name="Mikolajczuk-Szczyrba A."/>
            <person name="Karadedos D.M."/>
            <person name="Michael P."/>
            <person name="Galanis A."/>
            <person name="Sokolowska B."/>
        </authorList>
    </citation>
    <scope>NUCLEOTIDE SEQUENCE [LARGE SCALE GENOMIC DNA]</scope>
    <source>
        <strain evidence="15 16">KKP 3000</strain>
    </source>
</reference>